<dbReference type="RefSeq" id="WP_184633372.1">
    <property type="nucleotide sequence ID" value="NZ_JACHLY010000001.1"/>
</dbReference>
<keyword evidence="2" id="KW-0472">Membrane</keyword>
<feature type="transmembrane region" description="Helical" evidence="2">
    <location>
        <begin position="275"/>
        <end position="295"/>
    </location>
</feature>
<evidence type="ECO:0000256" key="2">
    <source>
        <dbReference type="SAM" id="Phobius"/>
    </source>
</evidence>
<keyword evidence="3" id="KW-0732">Signal</keyword>
<dbReference type="Pfam" id="PF09972">
    <property type="entry name" value="DUF2207"/>
    <property type="match status" value="1"/>
</dbReference>
<dbReference type="InterPro" id="IPR018702">
    <property type="entry name" value="DUF2207"/>
</dbReference>
<organism evidence="5 6">
    <name type="scientific">Streptomonospora salina</name>
    <dbReference type="NCBI Taxonomy" id="104205"/>
    <lineage>
        <taxon>Bacteria</taxon>
        <taxon>Bacillati</taxon>
        <taxon>Actinomycetota</taxon>
        <taxon>Actinomycetes</taxon>
        <taxon>Streptosporangiales</taxon>
        <taxon>Nocardiopsidaceae</taxon>
        <taxon>Streptomonospora</taxon>
    </lineage>
</organism>
<keyword evidence="6" id="KW-1185">Reference proteome</keyword>
<proteinExistence type="predicted"/>
<feature type="region of interest" description="Disordered" evidence="1">
    <location>
        <begin position="192"/>
        <end position="225"/>
    </location>
</feature>
<name>A0A841E7F8_9ACTN</name>
<gene>
    <name evidence="5" type="ORF">HNR25_000804</name>
</gene>
<keyword evidence="2" id="KW-0812">Transmembrane</keyword>
<evidence type="ECO:0000313" key="6">
    <source>
        <dbReference type="Proteomes" id="UP000578077"/>
    </source>
</evidence>
<feature type="chain" id="PRO_5039285292" description="DUF2207 domain-containing protein" evidence="3">
    <location>
        <begin position="44"/>
        <end position="343"/>
    </location>
</feature>
<comment type="caution">
    <text evidence="5">The sequence shown here is derived from an EMBL/GenBank/DDBJ whole genome shotgun (WGS) entry which is preliminary data.</text>
</comment>
<reference evidence="5 6" key="1">
    <citation type="submission" date="2020-08" db="EMBL/GenBank/DDBJ databases">
        <title>Sequencing the genomes of 1000 actinobacteria strains.</title>
        <authorList>
            <person name="Klenk H.-P."/>
        </authorList>
    </citation>
    <scope>NUCLEOTIDE SEQUENCE [LARGE SCALE GENOMIC DNA]</scope>
    <source>
        <strain evidence="5 6">DSM 44593</strain>
    </source>
</reference>
<evidence type="ECO:0000259" key="4">
    <source>
        <dbReference type="Pfam" id="PF09972"/>
    </source>
</evidence>
<feature type="domain" description="DUF2207" evidence="4">
    <location>
        <begin position="55"/>
        <end position="233"/>
    </location>
</feature>
<keyword evidence="2" id="KW-1133">Transmembrane helix</keyword>
<protein>
    <recommendedName>
        <fullName evidence="4">DUF2207 domain-containing protein</fullName>
    </recommendedName>
</protein>
<dbReference type="EMBL" id="JACHLY010000001">
    <property type="protein sequence ID" value="MBB5997053.1"/>
    <property type="molecule type" value="Genomic_DNA"/>
</dbReference>
<feature type="signal peptide" evidence="3">
    <location>
        <begin position="1"/>
        <end position="43"/>
    </location>
</feature>
<evidence type="ECO:0000256" key="3">
    <source>
        <dbReference type="SAM" id="SignalP"/>
    </source>
</evidence>
<dbReference type="AlphaFoldDB" id="A0A841E7F8"/>
<evidence type="ECO:0000256" key="1">
    <source>
        <dbReference type="SAM" id="MobiDB-lite"/>
    </source>
</evidence>
<feature type="region of interest" description="Disordered" evidence="1">
    <location>
        <begin position="322"/>
        <end position="343"/>
    </location>
</feature>
<sequence length="343" mass="33006">MESTTTGTRTGGPAGTPSAVRAAAASLAAAALAGMWTVPPAAAGTGDTAETERAITDFAADVTVAEDGAVRVREELTYRLGEGAGGPVERWVPHSGAIDGQERSFGLTDLVVADAAGVGPVETESGDGADVARIGSDRDIELTGEKTFVFTYTYETLLTEGPEGRPRLFQDIVGSGWEIPVESARARVHTPGTVDSADCYAGEPSSTASCRRADSQGGDASFASGRIDPGQAFSIDLGLGAGAVDVPAPAPAPQEAGGGGSGDSEAGSDALRERVMLIVLIVGPAVFALLAVSSYRTRGSGGGRGVGGVGGGAAGGGAGGGGAGGGGGGGGGAGGGGGGGGGG</sequence>
<dbReference type="Proteomes" id="UP000578077">
    <property type="component" value="Unassembled WGS sequence"/>
</dbReference>
<accession>A0A841E7F8</accession>
<feature type="region of interest" description="Disordered" evidence="1">
    <location>
        <begin position="245"/>
        <end position="267"/>
    </location>
</feature>
<evidence type="ECO:0000313" key="5">
    <source>
        <dbReference type="EMBL" id="MBB5997053.1"/>
    </source>
</evidence>